<proteinExistence type="predicted"/>
<dbReference type="Proteomes" id="UP000275530">
    <property type="component" value="Unassembled WGS sequence"/>
</dbReference>
<sequence>MPIRNEIMALLSMSVWKKVIAYIALTSLIGYTIGISASALASGEIRDKFSWIKFEKHPIEFILSLVGTVAFTVVLFIIMYLIYHHERYIVYMAIRIWREYKKMTGPRL</sequence>
<accession>A0A6M7TI77</accession>
<protein>
    <submittedName>
        <fullName evidence="1">Uncharacterized protein</fullName>
    </submittedName>
</protein>
<comment type="caution">
    <text evidence="1">The sequence shown here is derived from an EMBL/GenBank/DDBJ whole genome shotgun (WGS) entry which is preliminary data.</text>
</comment>
<gene>
    <name evidence="1" type="ORF">D3242_07060</name>
</gene>
<organism evidence="1 2">
    <name type="scientific">Mesorhizobium jarvisii</name>
    <dbReference type="NCBI Taxonomy" id="1777867"/>
    <lineage>
        <taxon>Bacteria</taxon>
        <taxon>Pseudomonadati</taxon>
        <taxon>Pseudomonadota</taxon>
        <taxon>Alphaproteobacteria</taxon>
        <taxon>Hyphomicrobiales</taxon>
        <taxon>Phyllobacteriaceae</taxon>
        <taxon>Mesorhizobium</taxon>
    </lineage>
</organism>
<evidence type="ECO:0000313" key="1">
    <source>
        <dbReference type="EMBL" id="RJT37053.1"/>
    </source>
</evidence>
<dbReference type="AlphaFoldDB" id="A0A6M7TI77"/>
<dbReference type="EMBL" id="QZXA01000002">
    <property type="protein sequence ID" value="RJT37053.1"/>
    <property type="molecule type" value="Genomic_DNA"/>
</dbReference>
<name>A0A6M7TI77_9HYPH</name>
<evidence type="ECO:0000313" key="2">
    <source>
        <dbReference type="Proteomes" id="UP000275530"/>
    </source>
</evidence>
<reference evidence="1 2" key="1">
    <citation type="submission" date="2018-09" db="EMBL/GenBank/DDBJ databases">
        <title>Mesorhizobium carmichaelinearum sp. nov. isolated from Carmichaelinea spp. root nodules in New Zealand.</title>
        <authorList>
            <person name="De Meyer S.E."/>
        </authorList>
    </citation>
    <scope>NUCLEOTIDE SEQUENCE [LARGE SCALE GENOMIC DNA]</scope>
    <source>
        <strain evidence="1 2">LMG 28313</strain>
    </source>
</reference>
<keyword evidence="2" id="KW-1185">Reference proteome</keyword>
<dbReference type="RefSeq" id="WP_019858455.1">
    <property type="nucleotide sequence ID" value="NZ_CP033507.1"/>
</dbReference>